<dbReference type="Proteomes" id="UP001595999">
    <property type="component" value="Unassembled WGS sequence"/>
</dbReference>
<sequence length="103" mass="11646">MSDEYLIKLPAGGGQLLMDTLRSSTMASTASEDCLMLRDPAIESGWHYSMRIFKQSEHCLFMELAMPSYPLFLLLETALLASEHAIVEYDDDEPITLARVFRV</sequence>
<accession>A0ABV9A1E5</accession>
<gene>
    <name evidence="1" type="ORF">ACFO0R_22135</name>
</gene>
<comment type="caution">
    <text evidence="1">The sequence shown here is derived from an EMBL/GenBank/DDBJ whole genome shotgun (WGS) entry which is preliminary data.</text>
</comment>
<evidence type="ECO:0000313" key="1">
    <source>
        <dbReference type="EMBL" id="MFC4492318.1"/>
    </source>
</evidence>
<dbReference type="RefSeq" id="WP_231462045.1">
    <property type="nucleotide sequence ID" value="NZ_JAJOHW010000056.1"/>
</dbReference>
<proteinExistence type="predicted"/>
<keyword evidence="2" id="KW-1185">Reference proteome</keyword>
<name>A0ABV9A1E5_9NEIS</name>
<reference evidence="2" key="1">
    <citation type="journal article" date="2019" name="Int. J. Syst. Evol. Microbiol.">
        <title>The Global Catalogue of Microorganisms (GCM) 10K type strain sequencing project: providing services to taxonomists for standard genome sequencing and annotation.</title>
        <authorList>
            <consortium name="The Broad Institute Genomics Platform"/>
            <consortium name="The Broad Institute Genome Sequencing Center for Infectious Disease"/>
            <person name="Wu L."/>
            <person name="Ma J."/>
        </authorList>
    </citation>
    <scope>NUCLEOTIDE SEQUENCE [LARGE SCALE GENOMIC DNA]</scope>
    <source>
        <strain evidence="2">CGMCC 4.7608</strain>
    </source>
</reference>
<protein>
    <submittedName>
        <fullName evidence="1">Uncharacterized protein</fullName>
    </submittedName>
</protein>
<evidence type="ECO:0000313" key="2">
    <source>
        <dbReference type="Proteomes" id="UP001595999"/>
    </source>
</evidence>
<organism evidence="1 2">
    <name type="scientific">Chromobacterium aquaticum</name>
    <dbReference type="NCBI Taxonomy" id="467180"/>
    <lineage>
        <taxon>Bacteria</taxon>
        <taxon>Pseudomonadati</taxon>
        <taxon>Pseudomonadota</taxon>
        <taxon>Betaproteobacteria</taxon>
        <taxon>Neisseriales</taxon>
        <taxon>Chromobacteriaceae</taxon>
        <taxon>Chromobacterium</taxon>
    </lineage>
</organism>
<dbReference type="EMBL" id="JBHSEK010000025">
    <property type="protein sequence ID" value="MFC4492318.1"/>
    <property type="molecule type" value="Genomic_DNA"/>
</dbReference>